<gene>
    <name evidence="1" type="ORF">L596_006492</name>
</gene>
<name>A0A4U8V4C4_STECR</name>
<proteinExistence type="predicted"/>
<dbReference type="AlphaFoldDB" id="A0A4U8V4C4"/>
<reference evidence="1 2" key="2">
    <citation type="journal article" date="2019" name="G3 (Bethesda)">
        <title>Hybrid Assembly of the Genome of the Entomopathogenic Nematode Steinernema carpocapsae Identifies the X-Chromosome.</title>
        <authorList>
            <person name="Serra L."/>
            <person name="Macchietto M."/>
            <person name="Macias-Munoz A."/>
            <person name="McGill C.J."/>
            <person name="Rodriguez I.M."/>
            <person name="Rodriguez B."/>
            <person name="Murad R."/>
            <person name="Mortazavi A."/>
        </authorList>
    </citation>
    <scope>NUCLEOTIDE SEQUENCE [LARGE SCALE GENOMIC DNA]</scope>
    <source>
        <strain evidence="1 2">ALL</strain>
    </source>
</reference>
<dbReference type="EMBL" id="CM016762">
    <property type="protein sequence ID" value="TMS40065.1"/>
    <property type="molecule type" value="Genomic_DNA"/>
</dbReference>
<organism evidence="1 2">
    <name type="scientific">Steinernema carpocapsae</name>
    <name type="common">Entomopathogenic nematode</name>
    <dbReference type="NCBI Taxonomy" id="34508"/>
    <lineage>
        <taxon>Eukaryota</taxon>
        <taxon>Metazoa</taxon>
        <taxon>Ecdysozoa</taxon>
        <taxon>Nematoda</taxon>
        <taxon>Chromadorea</taxon>
        <taxon>Rhabditida</taxon>
        <taxon>Tylenchina</taxon>
        <taxon>Panagrolaimomorpha</taxon>
        <taxon>Strongyloidoidea</taxon>
        <taxon>Steinernematidae</taxon>
        <taxon>Steinernema</taxon>
    </lineage>
</organism>
<accession>A0A4U8V4C4</accession>
<evidence type="ECO:0000313" key="1">
    <source>
        <dbReference type="EMBL" id="TMS40065.1"/>
    </source>
</evidence>
<sequence>MRGIPVLNFRISHLLSAILKLSNSFPRSREGDNSNSSLISTETIVAPLLRSYCDAFTRFEEDRRYCFCCCPRISGLVDGLGFSTRAADPDHHVLRLLLLRSGWQQRAAAIAVVIDRRRWTLPTCAHSLYLFFCVSSSSTFNKNPQRRIADLLFLAFFVLPRWFFSHSLF</sequence>
<reference evidence="1 2" key="1">
    <citation type="journal article" date="2015" name="Genome Biol.">
        <title>Comparative genomics of Steinernema reveals deeply conserved gene regulatory networks.</title>
        <authorList>
            <person name="Dillman A.R."/>
            <person name="Macchietto M."/>
            <person name="Porter C.F."/>
            <person name="Rogers A."/>
            <person name="Williams B."/>
            <person name="Antoshechkin I."/>
            <person name="Lee M.M."/>
            <person name="Goodwin Z."/>
            <person name="Lu X."/>
            <person name="Lewis E.E."/>
            <person name="Goodrich-Blair H."/>
            <person name="Stock S.P."/>
            <person name="Adams B.J."/>
            <person name="Sternberg P.W."/>
            <person name="Mortazavi A."/>
        </authorList>
    </citation>
    <scope>NUCLEOTIDE SEQUENCE [LARGE SCALE GENOMIC DNA]</scope>
    <source>
        <strain evidence="1 2">ALL</strain>
    </source>
</reference>
<evidence type="ECO:0000313" key="2">
    <source>
        <dbReference type="Proteomes" id="UP000298663"/>
    </source>
</evidence>
<keyword evidence="2" id="KW-1185">Reference proteome</keyword>
<protein>
    <submittedName>
        <fullName evidence="1">Uncharacterized protein</fullName>
    </submittedName>
</protein>
<dbReference type="Proteomes" id="UP000298663">
    <property type="component" value="Chromosome X"/>
</dbReference>